<dbReference type="Proteomes" id="UP000664534">
    <property type="component" value="Unassembled WGS sequence"/>
</dbReference>
<gene>
    <name evidence="1" type="ORF">IMSHALPRED_002502</name>
</gene>
<protein>
    <submittedName>
        <fullName evidence="1">Uncharacterized protein</fullName>
    </submittedName>
</protein>
<sequence>MSPNNSMVNQSLTEGDFYERPPVVFSTSPIIGTGGKYQVWLALGLASLIISAYHNSPYPIADGEITGDLPKCGGSTFIPYCTEIVAKTAWNDGDFTALWPLTRERTLAVPSQQQGTFARLTRFMTALGIFSTVTPVQESTLVEGIFAGCENIFRKGPGLPVESYATFTAGLDDVLCTAAPTPTTTVCPTMTITYPQATAPPYTTTAYVPAGDPRCRTYNPNVDWQPAGNCDAGLEWGGCPADASSNLGFYNELTGPFSDPQNVVNFMEAMEDLKAPVYVWNVTLMGPNSYCSEANVLVEAPVTSVGLTTAACQALPTQVVFGAASINSLGKGFCANFNYASDCSGGMQQFCNRGSEPASTCLRASYPNNRNPQKFKGFEIVPA</sequence>
<accession>A0A8H3J5Y4</accession>
<evidence type="ECO:0000313" key="2">
    <source>
        <dbReference type="Proteomes" id="UP000664534"/>
    </source>
</evidence>
<comment type="caution">
    <text evidence="1">The sequence shown here is derived from an EMBL/GenBank/DDBJ whole genome shotgun (WGS) entry which is preliminary data.</text>
</comment>
<proteinExistence type="predicted"/>
<evidence type="ECO:0000313" key="1">
    <source>
        <dbReference type="EMBL" id="CAF9941277.1"/>
    </source>
</evidence>
<organism evidence="1 2">
    <name type="scientific">Imshaugia aleurites</name>
    <dbReference type="NCBI Taxonomy" id="172621"/>
    <lineage>
        <taxon>Eukaryota</taxon>
        <taxon>Fungi</taxon>
        <taxon>Dikarya</taxon>
        <taxon>Ascomycota</taxon>
        <taxon>Pezizomycotina</taxon>
        <taxon>Lecanoromycetes</taxon>
        <taxon>OSLEUM clade</taxon>
        <taxon>Lecanoromycetidae</taxon>
        <taxon>Lecanorales</taxon>
        <taxon>Lecanorineae</taxon>
        <taxon>Parmeliaceae</taxon>
        <taxon>Imshaugia</taxon>
    </lineage>
</organism>
<name>A0A8H3J5Y4_9LECA</name>
<dbReference type="AlphaFoldDB" id="A0A8H3J5Y4"/>
<dbReference type="EMBL" id="CAJPDT010000144">
    <property type="protein sequence ID" value="CAF9941277.1"/>
    <property type="molecule type" value="Genomic_DNA"/>
</dbReference>
<reference evidence="1" key="1">
    <citation type="submission" date="2021-03" db="EMBL/GenBank/DDBJ databases">
        <authorList>
            <person name="Tagirdzhanova G."/>
        </authorList>
    </citation>
    <scope>NUCLEOTIDE SEQUENCE</scope>
</reference>
<keyword evidence="2" id="KW-1185">Reference proteome</keyword>